<dbReference type="Pfam" id="PF20152">
    <property type="entry name" value="DUF6534"/>
    <property type="match status" value="1"/>
</dbReference>
<feature type="signal peptide" evidence="2">
    <location>
        <begin position="1"/>
        <end position="18"/>
    </location>
</feature>
<accession>A0A8H4QUB6</accession>
<dbReference type="Pfam" id="PF06985">
    <property type="entry name" value="HET"/>
    <property type="match status" value="1"/>
</dbReference>
<organism evidence="5 6">
    <name type="scientific">Agrocybe pediades</name>
    <dbReference type="NCBI Taxonomy" id="84607"/>
    <lineage>
        <taxon>Eukaryota</taxon>
        <taxon>Fungi</taxon>
        <taxon>Dikarya</taxon>
        <taxon>Basidiomycota</taxon>
        <taxon>Agaricomycotina</taxon>
        <taxon>Agaricomycetes</taxon>
        <taxon>Agaricomycetidae</taxon>
        <taxon>Agaricales</taxon>
        <taxon>Agaricineae</taxon>
        <taxon>Strophariaceae</taxon>
        <taxon>Agrocybe</taxon>
    </lineage>
</organism>
<evidence type="ECO:0000313" key="6">
    <source>
        <dbReference type="Proteomes" id="UP000521872"/>
    </source>
</evidence>
<dbReference type="EMBL" id="JAACJL010000030">
    <property type="protein sequence ID" value="KAF4617341.1"/>
    <property type="molecule type" value="Genomic_DNA"/>
</dbReference>
<evidence type="ECO:0000313" key="5">
    <source>
        <dbReference type="EMBL" id="KAF4617341.1"/>
    </source>
</evidence>
<feature type="chain" id="PRO_5034487109" description="Heterokaryon incompatibility domain-containing protein" evidence="2">
    <location>
        <begin position="19"/>
        <end position="1087"/>
    </location>
</feature>
<dbReference type="AlphaFoldDB" id="A0A8H4QUB6"/>
<evidence type="ECO:0000256" key="2">
    <source>
        <dbReference type="SAM" id="SignalP"/>
    </source>
</evidence>
<proteinExistence type="predicted"/>
<keyword evidence="2" id="KW-0732">Signal</keyword>
<feature type="domain" description="Heterokaryon incompatibility" evidence="3">
    <location>
        <begin position="553"/>
        <end position="706"/>
    </location>
</feature>
<evidence type="ECO:0008006" key="7">
    <source>
        <dbReference type="Google" id="ProtNLM"/>
    </source>
</evidence>
<dbReference type="PANTHER" id="PTHR33112:SF12">
    <property type="entry name" value="HETEROKARYON INCOMPATIBILITY DOMAIN-CONTAINING PROTEIN"/>
    <property type="match status" value="1"/>
</dbReference>
<evidence type="ECO:0000259" key="4">
    <source>
        <dbReference type="Pfam" id="PF20152"/>
    </source>
</evidence>
<feature type="transmembrane region" description="Helical" evidence="1">
    <location>
        <begin position="234"/>
        <end position="257"/>
    </location>
</feature>
<feature type="transmembrane region" description="Helical" evidence="1">
    <location>
        <begin position="138"/>
        <end position="156"/>
    </location>
</feature>
<name>A0A8H4QUB6_9AGAR</name>
<dbReference type="InterPro" id="IPR045339">
    <property type="entry name" value="DUF6534"/>
</dbReference>
<dbReference type="InterPro" id="IPR010730">
    <property type="entry name" value="HET"/>
</dbReference>
<reference evidence="5 6" key="1">
    <citation type="submission" date="2019-12" db="EMBL/GenBank/DDBJ databases">
        <authorList>
            <person name="Floudas D."/>
            <person name="Bentzer J."/>
            <person name="Ahren D."/>
            <person name="Johansson T."/>
            <person name="Persson P."/>
            <person name="Tunlid A."/>
        </authorList>
    </citation>
    <scope>NUCLEOTIDE SEQUENCE [LARGE SCALE GENOMIC DNA]</scope>
    <source>
        <strain evidence="5 6">CBS 102.39</strain>
    </source>
</reference>
<comment type="caution">
    <text evidence="5">The sequence shown here is derived from an EMBL/GenBank/DDBJ whole genome shotgun (WGS) entry which is preliminary data.</text>
</comment>
<feature type="domain" description="DUF6534" evidence="4">
    <location>
        <begin position="184"/>
        <end position="260"/>
    </location>
</feature>
<sequence>MSFFFTACLLSSTALTDSSMKSPAEVAHGPMFIGFTCNVLLYGVMIIQVYLYFTTYKKDKIWLKAYVMSLLACDTANTVFDFIYLYNTLILHFGKFTYLEKADWLFATGYPAITGIIASLVQAFFAWRVFILTRSWPLAAAIFVGSLSGAAGSIATSFEVGRTPEFVNFQRFKGVVIMWLVSESVTDIVITGILVWYLVMHCHATAKWSMSEIMYLQNSHKTGFKQSDYMVDRIIRITVQTGMITSVVATLDLITFLTDPTGTQTPHIQFPALQTVHQFSDEQPQLPRNNAEGKMTLQFSPPSSARTPPTSPGFYDNPMSFVDGGAAIELDDLSSSGHQKKASYSSDLISPIEKPAAAMRTHIIHNSRPRLFVQIESKHATDSVHLSHQRRLLEEMKELCNVCKTLDLAKLNNRKPQQYNLGLWGDVKKRSSNCPFCYLVIRSSPSRAVWDEDCYVTWGEHGGFTTNSVTEYIAFLNADTTSTPLGSARRVEAQVDPALVARWLDLCEKNHGKMCSPRPGPLLIPENQIGLATFRVVDVIDLCLVDATPETRYITLSYVWGDGFEPGIKLTRANADSLYEKGVFRVNEGKLPVTIKHAMEMVRKMGQRYIWIDSLCLKQDDDYDRQHGIAAMDMVYQCAELTLIAAAGTTANYGIPGVLSNSLGDRRVKNQLKVAVLPGIEMTITKDPNTELMWSFHGKRGWTMQELHLSYRTLIFTDDMAYFCCRQNTWAEDTAYDRFPKVVNEIIGPNTGWGLPFLSDNEPNPLCKWSDELGSYALRKLKNPTDTIDAFRGLLNRLAVQSKSGLLHGLLTVSFDIGLMFSDISSMPVPRASGLPTYGRRPGFATWSWAGWTGGKYTYAESCNDPDGPNIFLQHNTYITWYFRSPEAPQLKLVWDGLNAEREHGELERRLIGYRPIPRDPYGRGLHPELKNLQTKPDESDRERLNLIYRELRQRKYPLLQFFAHVVQVGKLVEPEPDLPRESRPQVHKVIGTDGERCGSVSVDDRSLLRGVKGPYDLILLSKVQHYNDFIWRSEVQTKKEMWWVMLIVWVGVEKIVAERRGIGCLYFDDINCLVGGQKVWKEIVLA</sequence>
<keyword evidence="1" id="KW-1133">Transmembrane helix</keyword>
<feature type="transmembrane region" description="Helical" evidence="1">
    <location>
        <begin position="176"/>
        <end position="199"/>
    </location>
</feature>
<dbReference type="Proteomes" id="UP000521872">
    <property type="component" value="Unassembled WGS sequence"/>
</dbReference>
<evidence type="ECO:0000259" key="3">
    <source>
        <dbReference type="Pfam" id="PF06985"/>
    </source>
</evidence>
<gene>
    <name evidence="5" type="ORF">D9613_005796</name>
</gene>
<dbReference type="PANTHER" id="PTHR33112">
    <property type="entry name" value="DOMAIN PROTEIN, PUTATIVE-RELATED"/>
    <property type="match status" value="1"/>
</dbReference>
<keyword evidence="1" id="KW-0472">Membrane</keyword>
<protein>
    <recommendedName>
        <fullName evidence="7">Heterokaryon incompatibility domain-containing protein</fullName>
    </recommendedName>
</protein>
<keyword evidence="6" id="KW-1185">Reference proteome</keyword>
<evidence type="ECO:0000256" key="1">
    <source>
        <dbReference type="SAM" id="Phobius"/>
    </source>
</evidence>
<feature type="transmembrane region" description="Helical" evidence="1">
    <location>
        <begin position="65"/>
        <end position="84"/>
    </location>
</feature>
<feature type="transmembrane region" description="Helical" evidence="1">
    <location>
        <begin position="32"/>
        <end position="53"/>
    </location>
</feature>
<keyword evidence="1" id="KW-0812">Transmembrane</keyword>
<feature type="transmembrane region" description="Helical" evidence="1">
    <location>
        <begin position="104"/>
        <end position="126"/>
    </location>
</feature>